<dbReference type="PANTHER" id="PTHR43841:SF1">
    <property type="entry name" value="3-HYDROXYACYL-THIOESTER DEHYDRATASE X"/>
    <property type="match status" value="1"/>
</dbReference>
<dbReference type="InterPro" id="IPR029069">
    <property type="entry name" value="HotDog_dom_sf"/>
</dbReference>
<comment type="similarity">
    <text evidence="1">Belongs to the enoyl-CoA hydratase/isomerase family.</text>
</comment>
<evidence type="ECO:0000256" key="1">
    <source>
        <dbReference type="ARBA" id="ARBA00005254"/>
    </source>
</evidence>
<dbReference type="STRING" id="380248.SAMN05216251_10574"/>
<organism evidence="3 4">
    <name type="scientific">Actinacidiphila alni</name>
    <dbReference type="NCBI Taxonomy" id="380248"/>
    <lineage>
        <taxon>Bacteria</taxon>
        <taxon>Bacillati</taxon>
        <taxon>Actinomycetota</taxon>
        <taxon>Actinomycetes</taxon>
        <taxon>Kitasatosporales</taxon>
        <taxon>Streptomycetaceae</taxon>
        <taxon>Actinacidiphila</taxon>
    </lineage>
</organism>
<proteinExistence type="inferred from homology"/>
<keyword evidence="4" id="KW-1185">Reference proteome</keyword>
<name>A0A1I2D4F2_9ACTN</name>
<dbReference type="SUPFAM" id="SSF54637">
    <property type="entry name" value="Thioesterase/thiol ester dehydrase-isomerase"/>
    <property type="match status" value="2"/>
</dbReference>
<dbReference type="OrthoDB" id="9774179at2"/>
<gene>
    <name evidence="3" type="ORF">SAMN05216251_10574</name>
</gene>
<dbReference type="InterPro" id="IPR002539">
    <property type="entry name" value="MaoC-like_dom"/>
</dbReference>
<evidence type="ECO:0000313" key="4">
    <source>
        <dbReference type="Proteomes" id="UP000199323"/>
    </source>
</evidence>
<dbReference type="AlphaFoldDB" id="A0A1I2D4F2"/>
<sequence>MLTLGRGALTGIGKHPSAEAELPPVRLTAPAVRIDPARLAAYAEVCGFASGGGRLSGRGRLPLTYPHILGFPLAARIMAARAFPLPMLGLVHTSIDLVAYAPLTAADRPDITAYAAGLRRHRRGTEAELVTEARLDGELVWRDRSTYLARHGSTPVREKGSAPAEGTSEGAALPAVAEWRLPADLGRRHARVSRDWNPIHLYPLTARPFGFPRAIAHGMWTVARCAAQNPDAERLRAAFHAPVLLPTTVTYAANGSAFEVRSGTRVHLTGTM</sequence>
<feature type="domain" description="MaoC-like" evidence="2">
    <location>
        <begin position="188"/>
        <end position="250"/>
    </location>
</feature>
<dbReference type="PANTHER" id="PTHR43841">
    <property type="entry name" value="3-HYDROXYACYL-THIOESTER DEHYDRATASE HTDX-RELATED"/>
    <property type="match status" value="1"/>
</dbReference>
<dbReference type="EMBL" id="FONG01000005">
    <property type="protein sequence ID" value="SFE75381.1"/>
    <property type="molecule type" value="Genomic_DNA"/>
</dbReference>
<reference evidence="3 4" key="1">
    <citation type="submission" date="2016-10" db="EMBL/GenBank/DDBJ databases">
        <authorList>
            <person name="de Groot N.N."/>
        </authorList>
    </citation>
    <scope>NUCLEOTIDE SEQUENCE [LARGE SCALE GENOMIC DNA]</scope>
    <source>
        <strain evidence="3 4">CGMCC 4.3510</strain>
    </source>
</reference>
<protein>
    <submittedName>
        <fullName evidence="3">Acyl dehydratase</fullName>
    </submittedName>
</protein>
<dbReference type="Proteomes" id="UP000199323">
    <property type="component" value="Unassembled WGS sequence"/>
</dbReference>
<dbReference type="Pfam" id="PF01575">
    <property type="entry name" value="MaoC_dehydratas"/>
    <property type="match status" value="1"/>
</dbReference>
<dbReference type="Gene3D" id="3.10.129.10">
    <property type="entry name" value="Hotdog Thioesterase"/>
    <property type="match status" value="1"/>
</dbReference>
<evidence type="ECO:0000313" key="3">
    <source>
        <dbReference type="EMBL" id="SFE75381.1"/>
    </source>
</evidence>
<evidence type="ECO:0000259" key="2">
    <source>
        <dbReference type="Pfam" id="PF01575"/>
    </source>
</evidence>
<accession>A0A1I2D4F2</accession>